<comment type="caution">
    <text evidence="7">The sequence shown here is derived from an EMBL/GenBank/DDBJ whole genome shotgun (WGS) entry which is preliminary data.</text>
</comment>
<dbReference type="RefSeq" id="WP_379837274.1">
    <property type="nucleotide sequence ID" value="NZ_JBHRYQ010000001.1"/>
</dbReference>
<dbReference type="InterPro" id="IPR014105">
    <property type="entry name" value="Carotenoid/retinoid_OxRdtase"/>
</dbReference>
<protein>
    <submittedName>
        <fullName evidence="7">1-hydroxycarotenoid 3,4-desaturase CrtD</fullName>
        <ecNumber evidence="7">1.3.99.27</ecNumber>
    </submittedName>
</protein>
<dbReference type="Gene3D" id="3.50.50.60">
    <property type="entry name" value="FAD/NAD(P)-binding domain"/>
    <property type="match status" value="2"/>
</dbReference>
<dbReference type="Pfam" id="PF01593">
    <property type="entry name" value="Amino_oxidase"/>
    <property type="match status" value="1"/>
</dbReference>
<name>A0ABV7YVC6_9BACT</name>
<dbReference type="NCBIfam" id="NF042421">
    <property type="entry name" value="hydcarot_desat_CrtD"/>
    <property type="match status" value="1"/>
</dbReference>
<dbReference type="PANTHER" id="PTHR43734">
    <property type="entry name" value="PHYTOENE DESATURASE"/>
    <property type="match status" value="1"/>
</dbReference>
<feature type="domain" description="Amine oxidase" evidence="6">
    <location>
        <begin position="11"/>
        <end position="480"/>
    </location>
</feature>
<comment type="similarity">
    <text evidence="2 5">Belongs to the carotenoid/retinoid oxidoreductase family.</text>
</comment>
<dbReference type="EC" id="1.3.99.27" evidence="7"/>
<keyword evidence="3 5" id="KW-0125">Carotenoid biosynthesis</keyword>
<organism evidence="7 8">
    <name type="scientific">Lacihabitans lacunae</name>
    <dbReference type="NCBI Taxonomy" id="1028214"/>
    <lineage>
        <taxon>Bacteria</taxon>
        <taxon>Pseudomonadati</taxon>
        <taxon>Bacteroidota</taxon>
        <taxon>Cytophagia</taxon>
        <taxon>Cytophagales</taxon>
        <taxon>Leadbetterellaceae</taxon>
        <taxon>Lacihabitans</taxon>
    </lineage>
</organism>
<dbReference type="InterPro" id="IPR054840">
    <property type="entry name" value="hydcarot_desat_CrtD"/>
</dbReference>
<accession>A0ABV7YVC6</accession>
<evidence type="ECO:0000313" key="7">
    <source>
        <dbReference type="EMBL" id="MFC3810827.1"/>
    </source>
</evidence>
<gene>
    <name evidence="7" type="primary">crtD</name>
    <name evidence="7" type="ORF">ACFOOI_09180</name>
</gene>
<evidence type="ECO:0000259" key="6">
    <source>
        <dbReference type="Pfam" id="PF01593"/>
    </source>
</evidence>
<dbReference type="PANTHER" id="PTHR43734:SF7">
    <property type="entry name" value="4,4'-DIAPONEUROSPORENE OXYGENASE"/>
    <property type="match status" value="1"/>
</dbReference>
<dbReference type="EMBL" id="JBHRYQ010000001">
    <property type="protein sequence ID" value="MFC3810827.1"/>
    <property type="molecule type" value="Genomic_DNA"/>
</dbReference>
<evidence type="ECO:0000256" key="4">
    <source>
        <dbReference type="ARBA" id="ARBA00023002"/>
    </source>
</evidence>
<dbReference type="GO" id="GO:0016491">
    <property type="term" value="F:oxidoreductase activity"/>
    <property type="evidence" value="ECO:0007669"/>
    <property type="project" value="UniProtKB-KW"/>
</dbReference>
<dbReference type="SUPFAM" id="SSF51905">
    <property type="entry name" value="FAD/NAD(P)-binding domain"/>
    <property type="match status" value="1"/>
</dbReference>
<evidence type="ECO:0000256" key="3">
    <source>
        <dbReference type="ARBA" id="ARBA00022746"/>
    </source>
</evidence>
<dbReference type="InterPro" id="IPR002937">
    <property type="entry name" value="Amino_oxidase"/>
</dbReference>
<reference evidence="8" key="1">
    <citation type="journal article" date="2019" name="Int. J. Syst. Evol. Microbiol.">
        <title>The Global Catalogue of Microorganisms (GCM) 10K type strain sequencing project: providing services to taxonomists for standard genome sequencing and annotation.</title>
        <authorList>
            <consortium name="The Broad Institute Genomics Platform"/>
            <consortium name="The Broad Institute Genome Sequencing Center for Infectious Disease"/>
            <person name="Wu L."/>
            <person name="Ma J."/>
        </authorList>
    </citation>
    <scope>NUCLEOTIDE SEQUENCE [LARGE SCALE GENOMIC DNA]</scope>
    <source>
        <strain evidence="8">CECT 7956</strain>
    </source>
</reference>
<evidence type="ECO:0000256" key="2">
    <source>
        <dbReference type="ARBA" id="ARBA00006046"/>
    </source>
</evidence>
<evidence type="ECO:0000313" key="8">
    <source>
        <dbReference type="Proteomes" id="UP001595616"/>
    </source>
</evidence>
<comment type="pathway">
    <text evidence="1 5">Carotenoid biosynthesis.</text>
</comment>
<dbReference type="NCBIfam" id="TIGR02734">
    <property type="entry name" value="crtI_fam"/>
    <property type="match status" value="1"/>
</dbReference>
<dbReference type="Proteomes" id="UP001595616">
    <property type="component" value="Unassembled WGS sequence"/>
</dbReference>
<sequence>MAKTAIIGSGIGGLATAIRLAVKGHEVHVYEANAYPGGKLGEIQQEGFRFDAGPSLFTLPSLVDELFVLAGKNPSDYFEYQKLDEVCRYFWDDGQRLTVTSDIQKFDADVCETFGEKKGAVVEYLKQSAFKYESLNALFLQSSLHKLSTWISKDAFKGYLNLSKMGIFGTLHQSNRKTFSSDKMVQLFDRYATYNGSDPYQAPATMGIIPHLEYNIGAFFPKNGMISIPQSIYKLGIDLGVQFHFNNKVKEIKIEKEKVTGVVANEGFVPFQNVVSNMDVTPTYRKLMPKEKAPNKILNQEKSGSGLIFYWGIKNDFSELGLHNIIFSNNYEAEFKSQFSEGKIYEDPTVYVNITSKIEQNDAPEGQENWFVLINAPSDKGQNWDEIIKETRENVIKKLSHVLKVDFKSLIVCEDILDPRRIQSRTSSSQGALYGNSSNNKFAAFLRHPNFSKKIQNLYFVGGSVHPGGGIPLALSSAKITTDFLA</sequence>
<evidence type="ECO:0000256" key="5">
    <source>
        <dbReference type="RuleBase" id="RU362075"/>
    </source>
</evidence>
<keyword evidence="4 5" id="KW-0560">Oxidoreductase</keyword>
<keyword evidence="8" id="KW-1185">Reference proteome</keyword>
<proteinExistence type="inferred from homology"/>
<dbReference type="InterPro" id="IPR036188">
    <property type="entry name" value="FAD/NAD-bd_sf"/>
</dbReference>
<evidence type="ECO:0000256" key="1">
    <source>
        <dbReference type="ARBA" id="ARBA00004829"/>
    </source>
</evidence>